<protein>
    <recommendedName>
        <fullName evidence="4">MFS transporter</fullName>
    </recommendedName>
</protein>
<gene>
    <name evidence="2" type="ORF">QLH52_07760</name>
</gene>
<dbReference type="Gene3D" id="1.20.1250.20">
    <property type="entry name" value="MFS general substrate transporter like domains"/>
    <property type="match status" value="1"/>
</dbReference>
<dbReference type="RefSeq" id="WP_319961145.1">
    <property type="nucleotide sequence ID" value="NZ_JAXARY010000005.1"/>
</dbReference>
<dbReference type="SUPFAM" id="SSF103473">
    <property type="entry name" value="MFS general substrate transporter"/>
    <property type="match status" value="1"/>
</dbReference>
<organism evidence="2 3">
    <name type="scientific">Methylomonas defluvii</name>
    <dbReference type="NCBI Taxonomy" id="3045149"/>
    <lineage>
        <taxon>Bacteria</taxon>
        <taxon>Pseudomonadati</taxon>
        <taxon>Pseudomonadota</taxon>
        <taxon>Gammaproteobacteria</taxon>
        <taxon>Methylococcales</taxon>
        <taxon>Methylococcaceae</taxon>
        <taxon>Methylomonas</taxon>
    </lineage>
</organism>
<accession>A0ABU4UCJ1</accession>
<dbReference type="InterPro" id="IPR036259">
    <property type="entry name" value="MFS_trans_sf"/>
</dbReference>
<dbReference type="PANTHER" id="PTHR43596">
    <property type="entry name" value="ADP,ATP CARRIER PROTEIN"/>
    <property type="match status" value="1"/>
</dbReference>
<feature type="transmembrane region" description="Helical" evidence="1">
    <location>
        <begin position="130"/>
        <end position="149"/>
    </location>
</feature>
<feature type="transmembrane region" description="Helical" evidence="1">
    <location>
        <begin position="44"/>
        <end position="67"/>
    </location>
</feature>
<keyword evidence="1" id="KW-0812">Transmembrane</keyword>
<name>A0ABU4UCJ1_9GAMM</name>
<evidence type="ECO:0000256" key="1">
    <source>
        <dbReference type="SAM" id="Phobius"/>
    </source>
</evidence>
<feature type="transmembrane region" description="Helical" evidence="1">
    <location>
        <begin position="278"/>
        <end position="305"/>
    </location>
</feature>
<feature type="transmembrane region" description="Helical" evidence="1">
    <location>
        <begin position="200"/>
        <end position="218"/>
    </location>
</feature>
<keyword evidence="1" id="KW-1133">Transmembrane helix</keyword>
<evidence type="ECO:0000313" key="3">
    <source>
        <dbReference type="Proteomes" id="UP001284537"/>
    </source>
</evidence>
<feature type="transmembrane region" description="Helical" evidence="1">
    <location>
        <begin position="169"/>
        <end position="188"/>
    </location>
</feature>
<comment type="caution">
    <text evidence="2">The sequence shown here is derived from an EMBL/GenBank/DDBJ whole genome shotgun (WGS) entry which is preliminary data.</text>
</comment>
<dbReference type="PANTHER" id="PTHR43596:SF1">
    <property type="entry name" value="ADP,ATP CARRIER PROTEIN"/>
    <property type="match status" value="1"/>
</dbReference>
<sequence>MVNFQPASTARGFFVWLSVFSLFTVSVFWSFMTDVFDKQLAQRLFGFISAGGSLGAMVGPLLATGLVGAIGPASLLLLSALLLALTLPCIHFLLRWQAGQTTDHSARFAGDQPVAGGVLSGLGLLLRSPYLLGISGFILLASANGTFLYLLQADFVANTFTDKTQQTQVFGAIDSVVNGLSILVQLIFTRRIIATVGAAWTLASIPIIMALGFAAFGWNPSLPLLLVLMILRRVGDYAILRPAREMLFAPLDRVTKYKAKNIIDTVVFRGGDALTSWLYAPFGALGIGLIAAVIASAWAGLGFVLGRRHQQTHR</sequence>
<evidence type="ECO:0000313" key="2">
    <source>
        <dbReference type="EMBL" id="MDX8127172.1"/>
    </source>
</evidence>
<dbReference type="Proteomes" id="UP001284537">
    <property type="component" value="Unassembled WGS sequence"/>
</dbReference>
<proteinExistence type="predicted"/>
<evidence type="ECO:0008006" key="4">
    <source>
        <dbReference type="Google" id="ProtNLM"/>
    </source>
</evidence>
<keyword evidence="3" id="KW-1185">Reference proteome</keyword>
<dbReference type="EMBL" id="JAXARY010000005">
    <property type="protein sequence ID" value="MDX8127172.1"/>
    <property type="molecule type" value="Genomic_DNA"/>
</dbReference>
<reference evidence="2 3" key="1">
    <citation type="submission" date="2023-11" db="EMBL/GenBank/DDBJ databases">
        <authorList>
            <person name="Ouyang M.-Y."/>
        </authorList>
    </citation>
    <scope>NUCLEOTIDE SEQUENCE [LARGE SCALE GENOMIC DNA]</scope>
    <source>
        <strain evidence="2 3">OY6</strain>
    </source>
</reference>
<feature type="transmembrane region" description="Helical" evidence="1">
    <location>
        <begin position="73"/>
        <end position="94"/>
    </location>
</feature>
<keyword evidence="1" id="KW-0472">Membrane</keyword>
<feature type="transmembrane region" description="Helical" evidence="1">
    <location>
        <begin position="12"/>
        <end position="32"/>
    </location>
</feature>